<keyword evidence="3 6" id="KW-0418">Kinase</keyword>
<dbReference type="Gene3D" id="3.30.230.120">
    <property type="match status" value="1"/>
</dbReference>
<name>A0A1P8AL35_MORAP</name>
<keyword evidence="1 6" id="KW-0808">Transferase</keyword>
<keyword evidence="2" id="KW-0547">Nucleotide-binding</keyword>
<dbReference type="EMBL" id="KR821085">
    <property type="protein sequence ID" value="ANG60353.1"/>
    <property type="molecule type" value="mRNA"/>
</dbReference>
<dbReference type="PANTHER" id="PTHR32463:SF0">
    <property type="entry name" value="L-FUCOSE KINASE"/>
    <property type="match status" value="1"/>
</dbReference>
<evidence type="ECO:0000256" key="3">
    <source>
        <dbReference type="ARBA" id="ARBA00022777"/>
    </source>
</evidence>
<dbReference type="SUPFAM" id="SSF54211">
    <property type="entry name" value="Ribosomal protein S5 domain 2-like"/>
    <property type="match status" value="1"/>
</dbReference>
<evidence type="ECO:0000313" key="6">
    <source>
        <dbReference type="EMBL" id="ANG60353.1"/>
    </source>
</evidence>
<proteinExistence type="evidence at transcript level"/>
<dbReference type="Pfam" id="PF00288">
    <property type="entry name" value="GHMP_kinases_N"/>
    <property type="match status" value="1"/>
</dbReference>
<dbReference type="PANTHER" id="PTHR32463">
    <property type="entry name" value="L-FUCOSE KINASE"/>
    <property type="match status" value="1"/>
</dbReference>
<organism evidence="6">
    <name type="scientific">Mortierella alpina</name>
    <name type="common">Oleaginous fungus</name>
    <name type="synonym">Mortierella renispora</name>
    <dbReference type="NCBI Taxonomy" id="64518"/>
    <lineage>
        <taxon>Eukaryota</taxon>
        <taxon>Fungi</taxon>
        <taxon>Fungi incertae sedis</taxon>
        <taxon>Mucoromycota</taxon>
        <taxon>Mortierellomycotina</taxon>
        <taxon>Mortierellomycetes</taxon>
        <taxon>Mortierellales</taxon>
        <taxon>Mortierellaceae</taxon>
        <taxon>Mortierella</taxon>
    </lineage>
</organism>
<dbReference type="GO" id="GO:0050201">
    <property type="term" value="F:fucokinase activity"/>
    <property type="evidence" value="ECO:0007669"/>
    <property type="project" value="UniProtKB-EC"/>
</dbReference>
<dbReference type="SUPFAM" id="SSF55060">
    <property type="entry name" value="GHMP Kinase, C-terminal domain"/>
    <property type="match status" value="1"/>
</dbReference>
<dbReference type="InterPro" id="IPR052203">
    <property type="entry name" value="GHMP_Kinase-Related"/>
</dbReference>
<dbReference type="InterPro" id="IPR006204">
    <property type="entry name" value="GHMP_kinase_N_dom"/>
</dbReference>
<dbReference type="GO" id="GO:0042352">
    <property type="term" value="P:GDP-L-fucose salvage"/>
    <property type="evidence" value="ECO:0007669"/>
    <property type="project" value="TreeGrafter"/>
</dbReference>
<dbReference type="GO" id="GO:0005524">
    <property type="term" value="F:ATP binding"/>
    <property type="evidence" value="ECO:0007669"/>
    <property type="project" value="UniProtKB-KW"/>
</dbReference>
<evidence type="ECO:0000256" key="4">
    <source>
        <dbReference type="ARBA" id="ARBA00022840"/>
    </source>
</evidence>
<gene>
    <name evidence="6" type="primary">FUK</name>
</gene>
<sequence length="439" mass="46914">MLLGSAAPSLALTTDKVASDNIDALKIYSPTIEAPLRCSVGSSPSTPPAPAVPQGTYVHASAPSRIDLAGGWTDTMPITHEHGGKVVNVAIRVNSKAPYKVKARRTEALILSLSYDASIPAKHYHSLEQIRDHADPLVPCALLKACIVASGILGITATRHDQVPYKTLAEVLKYSGGGLELIVRSTLPVGSGMGTSSILAAAILAVLKTLKGESYTTDELIYLTLEVEQMMNTGGGWQDQIGGILPGFKVSTCQLGLPIQITATSLELSNDFIQQFDSRMLLIYTGQTRLAKNLLQAVLMNWTGRDPEVVDTMHRLVSDATLSEDALKHGDISTVGAVLSRYFKDKRFLSDTTLDHPPMVGKLLFHLAPYIEGASLAGAGGGGFLTALLKHGVDREDVVSTVKAAMRSETSQEEQDLMWAWNATVDTKGLIVQIGSECP</sequence>
<dbReference type="EC" id="2.7.1.52" evidence="6"/>
<dbReference type="InterPro" id="IPR020568">
    <property type="entry name" value="Ribosomal_Su5_D2-typ_SF"/>
</dbReference>
<reference evidence="6" key="1">
    <citation type="submission" date="2015-05" db="EMBL/GenBank/DDBJ databases">
        <title>Biochemical Characterization of L-fucokinase in the GDP- L-fucose Salvage Pathway in the Oleaginous Fungus, Mortierella alpina.</title>
        <authorList>
            <person name="Wang H."/>
            <person name="Chen W."/>
            <person name="Chen Y."/>
        </authorList>
    </citation>
    <scope>NUCLEOTIDE SEQUENCE</scope>
</reference>
<evidence type="ECO:0000256" key="1">
    <source>
        <dbReference type="ARBA" id="ARBA00022679"/>
    </source>
</evidence>
<evidence type="ECO:0000256" key="2">
    <source>
        <dbReference type="ARBA" id="ARBA00022741"/>
    </source>
</evidence>
<dbReference type="PRINTS" id="PR00959">
    <property type="entry name" value="MEVGALKINASE"/>
</dbReference>
<dbReference type="AlphaFoldDB" id="A0A1P8AL35"/>
<dbReference type="InterPro" id="IPR036554">
    <property type="entry name" value="GHMP_kinase_C_sf"/>
</dbReference>
<evidence type="ECO:0000259" key="5">
    <source>
        <dbReference type="Pfam" id="PF00288"/>
    </source>
</evidence>
<feature type="domain" description="GHMP kinase N-terminal" evidence="5">
    <location>
        <begin position="165"/>
        <end position="241"/>
    </location>
</feature>
<protein>
    <submittedName>
        <fullName evidence="6">L-fucokinase</fullName>
        <ecNumber evidence="6">2.7.1.52</ecNumber>
    </submittedName>
</protein>
<accession>A0A1P8AL35</accession>
<keyword evidence="4" id="KW-0067">ATP-binding</keyword>